<keyword evidence="2" id="KW-0812">Transmembrane</keyword>
<keyword evidence="2" id="KW-0472">Membrane</keyword>
<dbReference type="Proteomes" id="UP001221328">
    <property type="component" value="Unassembled WGS sequence"/>
</dbReference>
<reference evidence="3 4" key="1">
    <citation type="journal article" date="2015" name="Int. J. Syst. Evol. Microbiol.">
        <title>Streptomyces gilvifuscus sp. nov., an actinomycete that produces antibacterial compounds isolated from soil.</title>
        <authorList>
            <person name="Nguyen T.M."/>
            <person name="Kim J."/>
        </authorList>
    </citation>
    <scope>NUCLEOTIDE SEQUENCE [LARGE SCALE GENOMIC DNA]</scope>
    <source>
        <strain evidence="3 4">T113</strain>
    </source>
</reference>
<accession>A0ABT5G1Y9</accession>
<proteinExistence type="predicted"/>
<evidence type="ECO:0000256" key="1">
    <source>
        <dbReference type="SAM" id="MobiDB-lite"/>
    </source>
</evidence>
<sequence length="224" mass="23568">MTAPAQGTGKGEADDRSATGLHGLVSGALGRLGRWGGLVFLLAGLALSGWGAYEGAYLAGWAGTHGTLTVQRCEVSYPNNASRSSRKNRRPVRCEGLFVSDGGAGRDAGAAVRVRQRYAAGTELSVQRTDGGYVQSGLDRAWRCFAAFFGGWVLTGLGLFCLATGYAPFGRSRVSYDDAWEAAGPDAGGRSRDDRRGAGGRRRVVPDRLPGVSEPNWDSPDLGI</sequence>
<comment type="caution">
    <text evidence="3">The sequence shown here is derived from an EMBL/GenBank/DDBJ whole genome shotgun (WGS) entry which is preliminary data.</text>
</comment>
<evidence type="ECO:0008006" key="5">
    <source>
        <dbReference type="Google" id="ProtNLM"/>
    </source>
</evidence>
<protein>
    <recommendedName>
        <fullName evidence="5">Integral membrane protein</fullName>
    </recommendedName>
</protein>
<keyword evidence="4" id="KW-1185">Reference proteome</keyword>
<gene>
    <name evidence="3" type="ORF">PO587_30565</name>
</gene>
<feature type="region of interest" description="Disordered" evidence="1">
    <location>
        <begin position="182"/>
        <end position="224"/>
    </location>
</feature>
<evidence type="ECO:0000256" key="2">
    <source>
        <dbReference type="SAM" id="Phobius"/>
    </source>
</evidence>
<keyword evidence="2" id="KW-1133">Transmembrane helix</keyword>
<evidence type="ECO:0000313" key="3">
    <source>
        <dbReference type="EMBL" id="MDC2958790.1"/>
    </source>
</evidence>
<evidence type="ECO:0000313" key="4">
    <source>
        <dbReference type="Proteomes" id="UP001221328"/>
    </source>
</evidence>
<feature type="transmembrane region" description="Helical" evidence="2">
    <location>
        <begin position="35"/>
        <end position="53"/>
    </location>
</feature>
<organism evidence="3 4">
    <name type="scientific">Streptomyces gilvifuscus</name>
    <dbReference type="NCBI Taxonomy" id="1550617"/>
    <lineage>
        <taxon>Bacteria</taxon>
        <taxon>Bacillati</taxon>
        <taxon>Actinomycetota</taxon>
        <taxon>Actinomycetes</taxon>
        <taxon>Kitasatosporales</taxon>
        <taxon>Streptomycetaceae</taxon>
        <taxon>Streptomyces</taxon>
    </lineage>
</organism>
<feature type="transmembrane region" description="Helical" evidence="2">
    <location>
        <begin position="145"/>
        <end position="167"/>
    </location>
</feature>
<name>A0ABT5G1Y9_9ACTN</name>
<dbReference type="RefSeq" id="WP_272177440.1">
    <property type="nucleotide sequence ID" value="NZ_JAQOSK010000013.1"/>
</dbReference>
<dbReference type="EMBL" id="JAQOSK010000013">
    <property type="protein sequence ID" value="MDC2958790.1"/>
    <property type="molecule type" value="Genomic_DNA"/>
</dbReference>